<dbReference type="SUPFAM" id="SSF53474">
    <property type="entry name" value="alpha/beta-Hydrolases"/>
    <property type="match status" value="1"/>
</dbReference>
<dbReference type="Gene3D" id="3.40.50.1820">
    <property type="entry name" value="alpha/beta hydrolase"/>
    <property type="match status" value="1"/>
</dbReference>
<evidence type="ECO:0000313" key="3">
    <source>
        <dbReference type="Proteomes" id="UP000035642"/>
    </source>
</evidence>
<evidence type="ECO:0000313" key="4">
    <source>
        <dbReference type="WBParaSite" id="ACAC_0001224601-mRNA-1"/>
    </source>
</evidence>
<evidence type="ECO:0000259" key="2">
    <source>
        <dbReference type="Pfam" id="PF00326"/>
    </source>
</evidence>
<dbReference type="Pfam" id="PF00326">
    <property type="entry name" value="Peptidase_S9"/>
    <property type="match status" value="1"/>
</dbReference>
<reference evidence="3" key="1">
    <citation type="submission" date="2012-09" db="EMBL/GenBank/DDBJ databases">
        <authorList>
            <person name="Martin A.A."/>
        </authorList>
    </citation>
    <scope>NUCLEOTIDE SEQUENCE</scope>
</reference>
<protein>
    <submittedName>
        <fullName evidence="4">Peptidase_S9 domain-containing protein</fullName>
    </submittedName>
</protein>
<dbReference type="STRING" id="6313.A0A158PCB5"/>
<dbReference type="Proteomes" id="UP000035642">
    <property type="component" value="Unassembled WGS sequence"/>
</dbReference>
<proteinExistence type="predicted"/>
<reference evidence="4" key="2">
    <citation type="submission" date="2016-04" db="UniProtKB">
        <authorList>
            <consortium name="WormBaseParasite"/>
        </authorList>
    </citation>
    <scope>IDENTIFICATION</scope>
</reference>
<organism evidence="3 4">
    <name type="scientific">Angiostrongylus cantonensis</name>
    <name type="common">Rat lungworm</name>
    <dbReference type="NCBI Taxonomy" id="6313"/>
    <lineage>
        <taxon>Eukaryota</taxon>
        <taxon>Metazoa</taxon>
        <taxon>Ecdysozoa</taxon>
        <taxon>Nematoda</taxon>
        <taxon>Chromadorea</taxon>
        <taxon>Rhabditida</taxon>
        <taxon>Rhabditina</taxon>
        <taxon>Rhabditomorpha</taxon>
        <taxon>Strongyloidea</taxon>
        <taxon>Metastrongylidae</taxon>
        <taxon>Angiostrongylus</taxon>
    </lineage>
</organism>
<feature type="domain" description="Peptidase S9 prolyl oligopeptidase catalytic" evidence="2">
    <location>
        <begin position="129"/>
        <end position="229"/>
    </location>
</feature>
<dbReference type="InterPro" id="IPR002471">
    <property type="entry name" value="Pept_S9_AS"/>
</dbReference>
<dbReference type="WBParaSite" id="ACAC_0001224601-mRNA-1">
    <property type="protein sequence ID" value="ACAC_0001224601-mRNA-1"/>
    <property type="gene ID" value="ACAC_0001224601"/>
</dbReference>
<dbReference type="GO" id="GO:0006508">
    <property type="term" value="P:proteolysis"/>
    <property type="evidence" value="ECO:0007669"/>
    <property type="project" value="InterPro"/>
</dbReference>
<dbReference type="PANTHER" id="PTHR43056">
    <property type="entry name" value="PEPTIDASE S9 PROLYL OLIGOPEPTIDASE"/>
    <property type="match status" value="1"/>
</dbReference>
<keyword evidence="3" id="KW-1185">Reference proteome</keyword>
<dbReference type="PANTHER" id="PTHR43056:SF5">
    <property type="entry name" value="PEPTIDASE S9 PROLYL OLIGOPEPTIDASE CATALYTIC DOMAIN-CONTAINING PROTEIN"/>
    <property type="match status" value="1"/>
</dbReference>
<dbReference type="InterPro" id="IPR050585">
    <property type="entry name" value="Xaa-Pro_dipeptidyl-ppase/CocE"/>
</dbReference>
<dbReference type="GO" id="GO:0004252">
    <property type="term" value="F:serine-type endopeptidase activity"/>
    <property type="evidence" value="ECO:0007669"/>
    <property type="project" value="InterPro"/>
</dbReference>
<dbReference type="PROSITE" id="PS00708">
    <property type="entry name" value="PRO_ENDOPEP_SER"/>
    <property type="match status" value="1"/>
</dbReference>
<name>A0A158PCB5_ANGCA</name>
<dbReference type="InterPro" id="IPR029058">
    <property type="entry name" value="AB_hydrolase_fold"/>
</dbReference>
<sequence length="283" mass="31119">MNVKVMNVNGRLMYRRDCSVREIPTPGYTEFSHLSITQGDIVYTISAGPKKASCVLRIDLSKEDQDPSISVVRTARDDNDLEELDISEPELIEFQSDGVAVFAWFYKPKLPPVLLLGHGGPTSEAVNTLDLKKQFFTSRGFAVLDVNYRGSTGFGTAFRNMLKRQWGIVDRDDMIAAARSVIARRLVDEDKVCILGSSAGGYLVLSVLIHSDIFKAAVSIYGVADLVGLAKVHRVIDSYEGHGFRGSDAIRRSTEASYVFLCKALGITPSVSSDVSILPCFRN</sequence>
<keyword evidence="1" id="KW-0378">Hydrolase</keyword>
<dbReference type="InterPro" id="IPR001375">
    <property type="entry name" value="Peptidase_S9_cat"/>
</dbReference>
<evidence type="ECO:0000256" key="1">
    <source>
        <dbReference type="ARBA" id="ARBA00022801"/>
    </source>
</evidence>
<dbReference type="AlphaFoldDB" id="A0A158PCB5"/>
<accession>A0A158PCB5</accession>